<reference evidence="2 3" key="1">
    <citation type="journal article" date="2021" name="Microb. Ecol.">
        <title>Candidatus Mesenet longicola: Novel Endosymbionts of Brontispa longissima that Induce Cytoplasmic Incompatibility.</title>
        <authorList>
            <person name="Takano S."/>
            <person name="Gotoh Y."/>
            <person name="Hayashi T."/>
        </authorList>
    </citation>
    <scope>NUCLEOTIDE SEQUENCE [LARGE SCALE GENOMIC DNA]</scope>
    <source>
        <strain evidence="2">L5</strain>
    </source>
</reference>
<sequence length="163" mass="19078">MMHDKNDQQSAKDVLEDIKKMMHNNGYNKSSIISQKLDDEIPHLQYDNDEDDDESLDFGEEFETSDDVSEPLIDTANTEDRSIREQENRSLLSKENIDATSAEIQHLVEKVRQTRELPKVYSLTLEELAIKLLEPQLKEWLNNHLHNLIKEIVEREIKYITGK</sequence>
<dbReference type="Pfam" id="PF10691">
    <property type="entry name" value="DUF2497"/>
    <property type="match status" value="1"/>
</dbReference>
<comment type="caution">
    <text evidence="2">The sequence shown here is derived from an EMBL/GenBank/DDBJ whole genome shotgun (WGS) entry which is preliminary data.</text>
</comment>
<evidence type="ECO:0000256" key="1">
    <source>
        <dbReference type="SAM" id="MobiDB-lite"/>
    </source>
</evidence>
<evidence type="ECO:0008006" key="4">
    <source>
        <dbReference type="Google" id="ProtNLM"/>
    </source>
</evidence>
<evidence type="ECO:0000313" key="3">
    <source>
        <dbReference type="Proteomes" id="UP000637906"/>
    </source>
</evidence>
<dbReference type="EMBL" id="BNGU01000014">
    <property type="protein sequence ID" value="GHM59444.1"/>
    <property type="molecule type" value="Genomic_DNA"/>
</dbReference>
<feature type="region of interest" description="Disordered" evidence="1">
    <location>
        <begin position="26"/>
        <end position="70"/>
    </location>
</feature>
<name>A0A8J3HUW0_9RICK</name>
<dbReference type="InterPro" id="IPR019632">
    <property type="entry name" value="DUF2497"/>
</dbReference>
<proteinExistence type="predicted"/>
<keyword evidence="3" id="KW-1185">Reference proteome</keyword>
<accession>A0A8J3HUW0</accession>
<protein>
    <recommendedName>
        <fullName evidence="4">DUF2497 domain-containing protein</fullName>
    </recommendedName>
</protein>
<gene>
    <name evidence="2" type="ORF">sL5_04370</name>
</gene>
<feature type="compositionally biased region" description="Acidic residues" evidence="1">
    <location>
        <begin position="47"/>
        <end position="69"/>
    </location>
</feature>
<dbReference type="AlphaFoldDB" id="A0A8J3HUW0"/>
<evidence type="ECO:0000313" key="2">
    <source>
        <dbReference type="EMBL" id="GHM59444.1"/>
    </source>
</evidence>
<dbReference type="Proteomes" id="UP000637906">
    <property type="component" value="Unassembled WGS sequence"/>
</dbReference>
<organism evidence="2 3">
    <name type="scientific">Candidatus Mesenet longicola</name>
    <dbReference type="NCBI Taxonomy" id="1892558"/>
    <lineage>
        <taxon>Bacteria</taxon>
        <taxon>Pseudomonadati</taxon>
        <taxon>Pseudomonadota</taxon>
        <taxon>Alphaproteobacteria</taxon>
        <taxon>Rickettsiales</taxon>
        <taxon>Anaplasmataceae</taxon>
        <taxon>Candidatus Mesenet</taxon>
    </lineage>
</organism>